<organism evidence="1 2">
    <name type="scientific">Nezara viridula</name>
    <name type="common">Southern green stink bug</name>
    <name type="synonym">Cimex viridulus</name>
    <dbReference type="NCBI Taxonomy" id="85310"/>
    <lineage>
        <taxon>Eukaryota</taxon>
        <taxon>Metazoa</taxon>
        <taxon>Ecdysozoa</taxon>
        <taxon>Arthropoda</taxon>
        <taxon>Hexapoda</taxon>
        <taxon>Insecta</taxon>
        <taxon>Pterygota</taxon>
        <taxon>Neoptera</taxon>
        <taxon>Paraneoptera</taxon>
        <taxon>Hemiptera</taxon>
        <taxon>Heteroptera</taxon>
        <taxon>Panheteroptera</taxon>
        <taxon>Pentatomomorpha</taxon>
        <taxon>Pentatomoidea</taxon>
        <taxon>Pentatomidae</taxon>
        <taxon>Pentatominae</taxon>
        <taxon>Nezara</taxon>
    </lineage>
</organism>
<reference evidence="1" key="1">
    <citation type="submission" date="2022-01" db="EMBL/GenBank/DDBJ databases">
        <authorList>
            <person name="King R."/>
        </authorList>
    </citation>
    <scope>NUCLEOTIDE SEQUENCE</scope>
</reference>
<evidence type="ECO:0000313" key="2">
    <source>
        <dbReference type="Proteomes" id="UP001152798"/>
    </source>
</evidence>
<name>A0A9P0H0F1_NEZVI</name>
<sequence>MLNTCHVTRTCVKTKQVVQFLYSQLQELLGECGLQDTDTSGTVTTPGGQELTEGDVAVGGLDADLHKKKAHYATGLSNASSSLS</sequence>
<dbReference type="AlphaFoldDB" id="A0A9P0H0F1"/>
<protein>
    <submittedName>
        <fullName evidence="1">Uncharacterized protein</fullName>
    </submittedName>
</protein>
<gene>
    <name evidence="1" type="ORF">NEZAVI_LOCUS1450</name>
</gene>
<evidence type="ECO:0000313" key="1">
    <source>
        <dbReference type="EMBL" id="CAH1390211.1"/>
    </source>
</evidence>
<proteinExistence type="predicted"/>
<dbReference type="EMBL" id="OV725077">
    <property type="protein sequence ID" value="CAH1390211.1"/>
    <property type="molecule type" value="Genomic_DNA"/>
</dbReference>
<dbReference type="Proteomes" id="UP001152798">
    <property type="component" value="Chromosome 1"/>
</dbReference>
<keyword evidence="2" id="KW-1185">Reference proteome</keyword>
<accession>A0A9P0H0F1</accession>